<feature type="transmembrane region" description="Helical" evidence="1">
    <location>
        <begin position="131"/>
        <end position="153"/>
    </location>
</feature>
<dbReference type="OrthoDB" id="345121at2"/>
<dbReference type="PANTHER" id="PTHR40400:SF1">
    <property type="entry name" value="SLR1512 PROTEIN"/>
    <property type="match status" value="1"/>
</dbReference>
<protein>
    <submittedName>
        <fullName evidence="2">Sodium-dependent bicarbonate transporter</fullName>
    </submittedName>
</protein>
<dbReference type="PANTHER" id="PTHR40400">
    <property type="entry name" value="SLR1512 PROTEIN"/>
    <property type="match status" value="1"/>
</dbReference>
<evidence type="ECO:0000313" key="3">
    <source>
        <dbReference type="Proteomes" id="UP000182190"/>
    </source>
</evidence>
<feature type="transmembrane region" description="Helical" evidence="1">
    <location>
        <begin position="296"/>
        <end position="317"/>
    </location>
</feature>
<name>A0A7Z9BU86_9CYAN</name>
<accession>A0A7Z9BU86</accession>
<keyword evidence="1" id="KW-0812">Transmembrane</keyword>
<feature type="transmembrane region" description="Helical" evidence="1">
    <location>
        <begin position="95"/>
        <end position="119"/>
    </location>
</feature>
<feature type="transmembrane region" description="Helical" evidence="1">
    <location>
        <begin position="173"/>
        <end position="190"/>
    </location>
</feature>
<sequence length="325" mass="34939">MDGSLILFNILNPPILFFFLGMLAVFCKSDLEIPQPLPKLFSLYLLLAIGFKGGYELAQSGMNTQIALTLIASIVMALVVPVYSFFILRLKLDAYNAAAIAATYGSISAVTFITASSFLEKLEISYGGHMVASLALMESPAIIIGIILVRVFAPAQDGETEPFSWGKVLHESFLNGSVFLLVGSLIIGLLTGEKGWEKLEPFTQGIFYGALTFFLLDMGLVAAKRIRELKKTGSFLIGFSIFVPIGNAILGIIIGKVLGFGQGNTLLFAILSASASYIAVPAAIRMTIPEANPSLYVSMALAVTFPFNIIVGIPLYLQIIKYIGA</sequence>
<comment type="caution">
    <text evidence="2">The sequence shown here is derived from an EMBL/GenBank/DDBJ whole genome shotgun (WGS) entry which is preliminary data.</text>
</comment>
<keyword evidence="3" id="KW-1185">Reference proteome</keyword>
<feature type="transmembrane region" description="Helical" evidence="1">
    <location>
        <begin position="37"/>
        <end position="55"/>
    </location>
</feature>
<dbReference type="InterPro" id="IPR010293">
    <property type="entry name" value="Sbt_1"/>
</dbReference>
<proteinExistence type="predicted"/>
<dbReference type="EMBL" id="CZCS02000208">
    <property type="protein sequence ID" value="VXD22626.1"/>
    <property type="molecule type" value="Genomic_DNA"/>
</dbReference>
<feature type="transmembrane region" description="Helical" evidence="1">
    <location>
        <begin position="67"/>
        <end position="88"/>
    </location>
</feature>
<gene>
    <name evidence="2" type="ORF">PL9631_660160</name>
</gene>
<feature type="transmembrane region" description="Helical" evidence="1">
    <location>
        <begin position="6"/>
        <end position="25"/>
    </location>
</feature>
<dbReference type="RefSeq" id="WP_083620738.1">
    <property type="nucleotide sequence ID" value="NZ_LR735015.1"/>
</dbReference>
<evidence type="ECO:0000313" key="2">
    <source>
        <dbReference type="EMBL" id="VXD22626.1"/>
    </source>
</evidence>
<keyword evidence="1" id="KW-1133">Transmembrane helix</keyword>
<feature type="transmembrane region" description="Helical" evidence="1">
    <location>
        <begin position="266"/>
        <end position="284"/>
    </location>
</feature>
<feature type="transmembrane region" description="Helical" evidence="1">
    <location>
        <begin position="202"/>
        <end position="223"/>
    </location>
</feature>
<reference evidence="2" key="1">
    <citation type="submission" date="2019-10" db="EMBL/GenBank/DDBJ databases">
        <authorList>
            <consortium name="Genoscope - CEA"/>
            <person name="William W."/>
        </authorList>
    </citation>
    <scope>NUCLEOTIDE SEQUENCE [LARGE SCALE GENOMIC DNA]</scope>
    <source>
        <strain evidence="2">BBR_PRJEB10994</strain>
    </source>
</reference>
<organism evidence="2 3">
    <name type="scientific">Planktothrix paucivesiculata PCC 9631</name>
    <dbReference type="NCBI Taxonomy" id="671071"/>
    <lineage>
        <taxon>Bacteria</taxon>
        <taxon>Bacillati</taxon>
        <taxon>Cyanobacteriota</taxon>
        <taxon>Cyanophyceae</taxon>
        <taxon>Oscillatoriophycideae</taxon>
        <taxon>Oscillatoriales</taxon>
        <taxon>Microcoleaceae</taxon>
        <taxon>Planktothrix</taxon>
    </lineage>
</organism>
<keyword evidence="1" id="KW-0472">Membrane</keyword>
<dbReference type="AlphaFoldDB" id="A0A7Z9BU86"/>
<dbReference type="Pfam" id="PF05982">
    <property type="entry name" value="Sbt_1"/>
    <property type="match status" value="1"/>
</dbReference>
<dbReference type="Proteomes" id="UP000182190">
    <property type="component" value="Unassembled WGS sequence"/>
</dbReference>
<feature type="transmembrane region" description="Helical" evidence="1">
    <location>
        <begin position="235"/>
        <end position="254"/>
    </location>
</feature>
<evidence type="ECO:0000256" key="1">
    <source>
        <dbReference type="SAM" id="Phobius"/>
    </source>
</evidence>